<accession>A0A7W3SQ98</accession>
<comment type="similarity">
    <text evidence="1">Belongs to the universal stress protein A family.</text>
</comment>
<dbReference type="PRINTS" id="PR01438">
    <property type="entry name" value="UNVRSLSTRESS"/>
</dbReference>
<proteinExistence type="inferred from homology"/>
<dbReference type="AlphaFoldDB" id="A0A7W3SQ98"/>
<evidence type="ECO:0000256" key="1">
    <source>
        <dbReference type="ARBA" id="ARBA00008791"/>
    </source>
</evidence>
<dbReference type="Gene3D" id="3.40.50.620">
    <property type="entry name" value="HUPs"/>
    <property type="match status" value="1"/>
</dbReference>
<evidence type="ECO:0000313" key="4">
    <source>
        <dbReference type="Proteomes" id="UP000567067"/>
    </source>
</evidence>
<reference evidence="3 4" key="1">
    <citation type="submission" date="2020-08" db="EMBL/GenBank/DDBJ databases">
        <title>Genomic Encyclopedia of Type Strains, Phase III (KMG-III): the genomes of soil and plant-associated and newly described type strains.</title>
        <authorList>
            <person name="Whitman W."/>
        </authorList>
    </citation>
    <scope>NUCLEOTIDE SEQUENCE [LARGE SCALE GENOMIC DNA]</scope>
    <source>
        <strain evidence="3 4">CECT 8693</strain>
    </source>
</reference>
<dbReference type="Proteomes" id="UP000567067">
    <property type="component" value="Unassembled WGS sequence"/>
</dbReference>
<evidence type="ECO:0000259" key="2">
    <source>
        <dbReference type="Pfam" id="PF00582"/>
    </source>
</evidence>
<gene>
    <name evidence="3" type="ORF">FHR92_000691</name>
</gene>
<sequence length="147" mass="16236">MTTNSNILVPFDGSDSAQAALRIAIDMAVKFDEAVLLIHVQPSFRTPHSKIFFSEEDIRSYQQSLYEEAIASGVRILKETGIKYETKLLIGIPKEEICKEAHNRRVRYIVIGSRGYSPFVGSVLGSVSQGVLNIANCPVMVVPPPDK</sequence>
<dbReference type="InterPro" id="IPR006015">
    <property type="entry name" value="Universal_stress_UspA"/>
</dbReference>
<protein>
    <submittedName>
        <fullName evidence="3">Nucleotide-binding universal stress UspA family protein</fullName>
    </submittedName>
</protein>
<organism evidence="3 4">
    <name type="scientific">Fontibacillus solani</name>
    <dbReference type="NCBI Taxonomy" id="1572857"/>
    <lineage>
        <taxon>Bacteria</taxon>
        <taxon>Bacillati</taxon>
        <taxon>Bacillota</taxon>
        <taxon>Bacilli</taxon>
        <taxon>Bacillales</taxon>
        <taxon>Paenibacillaceae</taxon>
        <taxon>Fontibacillus</taxon>
    </lineage>
</organism>
<keyword evidence="4" id="KW-1185">Reference proteome</keyword>
<dbReference type="InterPro" id="IPR006016">
    <property type="entry name" value="UspA"/>
</dbReference>
<dbReference type="PANTHER" id="PTHR46268">
    <property type="entry name" value="STRESS RESPONSE PROTEIN NHAX"/>
    <property type="match status" value="1"/>
</dbReference>
<comment type="caution">
    <text evidence="3">The sequence shown here is derived from an EMBL/GenBank/DDBJ whole genome shotgun (WGS) entry which is preliminary data.</text>
</comment>
<dbReference type="SUPFAM" id="SSF52402">
    <property type="entry name" value="Adenine nucleotide alpha hydrolases-like"/>
    <property type="match status" value="1"/>
</dbReference>
<dbReference type="RefSeq" id="WP_182534311.1">
    <property type="nucleotide sequence ID" value="NZ_JACJIP010000003.1"/>
</dbReference>
<evidence type="ECO:0000313" key="3">
    <source>
        <dbReference type="EMBL" id="MBA9084237.1"/>
    </source>
</evidence>
<dbReference type="CDD" id="cd00293">
    <property type="entry name" value="USP-like"/>
    <property type="match status" value="1"/>
</dbReference>
<dbReference type="Pfam" id="PF00582">
    <property type="entry name" value="Usp"/>
    <property type="match status" value="1"/>
</dbReference>
<dbReference type="InterPro" id="IPR014729">
    <property type="entry name" value="Rossmann-like_a/b/a_fold"/>
</dbReference>
<feature type="domain" description="UspA" evidence="2">
    <location>
        <begin position="5"/>
        <end position="143"/>
    </location>
</feature>
<dbReference type="EMBL" id="JACJIP010000003">
    <property type="protein sequence ID" value="MBA9084237.1"/>
    <property type="molecule type" value="Genomic_DNA"/>
</dbReference>
<name>A0A7W3SQ98_9BACL</name>
<dbReference type="PANTHER" id="PTHR46268:SF6">
    <property type="entry name" value="UNIVERSAL STRESS PROTEIN UP12"/>
    <property type="match status" value="1"/>
</dbReference>